<evidence type="ECO:0000256" key="2">
    <source>
        <dbReference type="ARBA" id="ARBA00004713"/>
    </source>
</evidence>
<dbReference type="NCBIfam" id="NF002475">
    <property type="entry name" value="PRK01723.1"/>
    <property type="match status" value="1"/>
</dbReference>
<evidence type="ECO:0000256" key="7">
    <source>
        <dbReference type="ARBA" id="ARBA00022679"/>
    </source>
</evidence>
<dbReference type="GO" id="GO:0016301">
    <property type="term" value="F:kinase activity"/>
    <property type="evidence" value="ECO:0007669"/>
    <property type="project" value="UniProtKB-KW"/>
</dbReference>
<accession>A0A3M8PTX5</accession>
<gene>
    <name evidence="15" type="primary">kdkA</name>
    <name evidence="16" type="ORF">EBI00_15445</name>
</gene>
<dbReference type="AlphaFoldDB" id="A0A3M8PTX5"/>
<comment type="catalytic activity">
    <reaction evidence="14 15">
        <text>an alpha-Kdo-(2-&gt;6)-lipid IVA + ATP = a 4-O-phospho-alpha-Kdo-(2-&gt;6)-lipid IVA + ADP + H(+)</text>
        <dbReference type="Rhea" id="RHEA:74271"/>
        <dbReference type="ChEBI" id="CHEBI:15378"/>
        <dbReference type="ChEBI" id="CHEBI:30616"/>
        <dbReference type="ChEBI" id="CHEBI:176428"/>
        <dbReference type="ChEBI" id="CHEBI:193140"/>
        <dbReference type="ChEBI" id="CHEBI:456216"/>
        <dbReference type="EC" id="2.7.1.166"/>
    </reaction>
</comment>
<protein>
    <recommendedName>
        <fullName evidence="13 15">3-deoxy-D-manno-octulosonic acid kinase</fullName>
        <shortName evidence="15">Kdo kinase</shortName>
        <ecNumber evidence="4 15">2.7.1.166</ecNumber>
    </recommendedName>
</protein>
<keyword evidence="5 15" id="KW-1003">Cell membrane</keyword>
<dbReference type="SUPFAM" id="SSF56112">
    <property type="entry name" value="Protein kinase-like (PK-like)"/>
    <property type="match status" value="1"/>
</dbReference>
<dbReference type="UniPathway" id="UPA00958"/>
<dbReference type="InterPro" id="IPR022826">
    <property type="entry name" value="KDO_kinase"/>
</dbReference>
<evidence type="ECO:0000256" key="5">
    <source>
        <dbReference type="ARBA" id="ARBA00022475"/>
    </source>
</evidence>
<dbReference type="EMBL" id="RIZG01000015">
    <property type="protein sequence ID" value="RNF47338.1"/>
    <property type="molecule type" value="Genomic_DNA"/>
</dbReference>
<evidence type="ECO:0000256" key="8">
    <source>
        <dbReference type="ARBA" id="ARBA00022741"/>
    </source>
</evidence>
<evidence type="ECO:0000256" key="13">
    <source>
        <dbReference type="ARBA" id="ARBA00029511"/>
    </source>
</evidence>
<dbReference type="GO" id="GO:0009244">
    <property type="term" value="P:lipopolysaccharide core region biosynthetic process"/>
    <property type="evidence" value="ECO:0007669"/>
    <property type="project" value="UniProtKB-UniRule"/>
</dbReference>
<evidence type="ECO:0000313" key="16">
    <source>
        <dbReference type="EMBL" id="RNF47338.1"/>
    </source>
</evidence>
<feature type="active site" evidence="15">
    <location>
        <position position="167"/>
    </location>
</feature>
<dbReference type="EC" id="2.7.1.166" evidence="4 15"/>
<evidence type="ECO:0000256" key="11">
    <source>
        <dbReference type="ARBA" id="ARBA00022985"/>
    </source>
</evidence>
<dbReference type="GO" id="GO:0005524">
    <property type="term" value="F:ATP binding"/>
    <property type="evidence" value="ECO:0007669"/>
    <property type="project" value="UniProtKB-UniRule"/>
</dbReference>
<keyword evidence="8 15" id="KW-0547">Nucleotide-binding</keyword>
<evidence type="ECO:0000256" key="15">
    <source>
        <dbReference type="HAMAP-Rule" id="MF_00521"/>
    </source>
</evidence>
<evidence type="ECO:0000256" key="3">
    <source>
        <dbReference type="ARBA" id="ARBA00010327"/>
    </source>
</evidence>
<evidence type="ECO:0000256" key="14">
    <source>
        <dbReference type="ARBA" id="ARBA00034417"/>
    </source>
</evidence>
<evidence type="ECO:0000256" key="12">
    <source>
        <dbReference type="ARBA" id="ARBA00023136"/>
    </source>
</evidence>
<reference evidence="16 17" key="1">
    <citation type="journal article" date="2012" name="Int. J. Syst. Evol. Microbiol.">
        <title>Marinomonas hwangdonensis sp. nov., isolated from seawater.</title>
        <authorList>
            <person name="Jung Y.T."/>
            <person name="Oh T.K."/>
            <person name="Yoon J.H."/>
        </authorList>
    </citation>
    <scope>NUCLEOTIDE SEQUENCE [LARGE SCALE GENOMIC DNA]</scope>
    <source>
        <strain evidence="16 17">HDW-15</strain>
    </source>
</reference>
<evidence type="ECO:0000256" key="6">
    <source>
        <dbReference type="ARBA" id="ARBA00022519"/>
    </source>
</evidence>
<dbReference type="GO" id="GO:0005886">
    <property type="term" value="C:plasma membrane"/>
    <property type="evidence" value="ECO:0007669"/>
    <property type="project" value="UniProtKB-SubCell"/>
</dbReference>
<keyword evidence="12 15" id="KW-0472">Membrane</keyword>
<organism evidence="16 17">
    <name type="scientific">Marinomonas hwangdonensis</name>
    <dbReference type="NCBI Taxonomy" id="1053647"/>
    <lineage>
        <taxon>Bacteria</taxon>
        <taxon>Pseudomonadati</taxon>
        <taxon>Pseudomonadota</taxon>
        <taxon>Gammaproteobacteria</taxon>
        <taxon>Oceanospirillales</taxon>
        <taxon>Oceanospirillaceae</taxon>
        <taxon>Marinomonas</taxon>
    </lineage>
</organism>
<dbReference type="InterPro" id="IPR011009">
    <property type="entry name" value="Kinase-like_dom_sf"/>
</dbReference>
<sequence>MPQAQKISPNKTLLISDATRPLAASWFDPDYWQSQHALAGTGTGRGAVWFIKSPLGSFVLRRYRRGGLIAKFNKDHFLFTGQKHTRPWLELSLLEQMRSLDLPVPRPIGGIYVVNKGFYQSQLLTETIANAQDLFEIIKMGQSHQLDWHNIGAVVKQFHNQGIYHSDLNCHNIMIDQDNKVWLIDFDKCEQRSQNQQWQQANLDRLKRSLDKESKLHAKFTVSDAQWRNCLEGYRG</sequence>
<proteinExistence type="inferred from homology"/>
<evidence type="ECO:0000313" key="17">
    <source>
        <dbReference type="Proteomes" id="UP000280507"/>
    </source>
</evidence>
<comment type="function">
    <text evidence="15">Catalyzes the ATP-dependent phosphorylation of the 3-deoxy-D-manno-octulosonic acid (Kdo) residue in Kdo-lipid IV(A) at the 4-OH position.</text>
</comment>
<keyword evidence="11 15" id="KW-0448">Lipopolysaccharide biosynthesis</keyword>
<dbReference type="HAMAP" id="MF_00521">
    <property type="entry name" value="KDO_kinase"/>
    <property type="match status" value="1"/>
</dbReference>
<dbReference type="RefSeq" id="WP_123096829.1">
    <property type="nucleotide sequence ID" value="NZ_RIZG01000015.1"/>
</dbReference>
<evidence type="ECO:0000256" key="9">
    <source>
        <dbReference type="ARBA" id="ARBA00022777"/>
    </source>
</evidence>
<keyword evidence="9 15" id="KW-0418">Kinase</keyword>
<dbReference type="Pfam" id="PF06293">
    <property type="entry name" value="Kdo"/>
    <property type="match status" value="1"/>
</dbReference>
<comment type="similarity">
    <text evidence="3 15">Belongs to the protein kinase superfamily. KdkA/RfaP family.</text>
</comment>
<evidence type="ECO:0000256" key="1">
    <source>
        <dbReference type="ARBA" id="ARBA00004515"/>
    </source>
</evidence>
<comment type="caution">
    <text evidence="16">The sequence shown here is derived from an EMBL/GenBank/DDBJ whole genome shotgun (WGS) entry which is preliminary data.</text>
</comment>
<dbReference type="Proteomes" id="UP000280507">
    <property type="component" value="Unassembled WGS sequence"/>
</dbReference>
<name>A0A3M8PTX5_9GAMM</name>
<keyword evidence="10 15" id="KW-0067">ATP-binding</keyword>
<comment type="pathway">
    <text evidence="2 15">Bacterial outer membrane biogenesis; LPS core biosynthesis.</text>
</comment>
<evidence type="ECO:0000256" key="10">
    <source>
        <dbReference type="ARBA" id="ARBA00022840"/>
    </source>
</evidence>
<evidence type="ECO:0000256" key="4">
    <source>
        <dbReference type="ARBA" id="ARBA00011988"/>
    </source>
</evidence>
<dbReference type="Gene3D" id="1.10.510.10">
    <property type="entry name" value="Transferase(Phosphotransferase) domain 1"/>
    <property type="match status" value="1"/>
</dbReference>
<keyword evidence="7 15" id="KW-0808">Transferase</keyword>
<dbReference type="OrthoDB" id="6854449at2"/>
<keyword evidence="6 15" id="KW-0997">Cell inner membrane</keyword>
<dbReference type="GO" id="GO:0016773">
    <property type="term" value="F:phosphotransferase activity, alcohol group as acceptor"/>
    <property type="evidence" value="ECO:0007669"/>
    <property type="project" value="UniProtKB-UniRule"/>
</dbReference>
<keyword evidence="17" id="KW-1185">Reference proteome</keyword>
<comment type="subcellular location">
    <subcellularLocation>
        <location evidence="1 15">Cell inner membrane</location>
        <topology evidence="1 15">Peripheral membrane protein</topology>
        <orientation evidence="1 15">Cytoplasmic side</orientation>
    </subcellularLocation>
</comment>